<dbReference type="Pfam" id="PF18785">
    <property type="entry name" value="Inv-AAD"/>
    <property type="match status" value="1"/>
</dbReference>
<evidence type="ECO:0000313" key="8">
    <source>
        <dbReference type="Proteomes" id="UP000094455"/>
    </source>
</evidence>
<feature type="active site" evidence="4">
    <location>
        <position position="200"/>
    </location>
</feature>
<keyword evidence="1" id="KW-0413">Isomerase</keyword>
<dbReference type="PANTHER" id="PTHR21600:SF40">
    <property type="entry name" value="PSEUDOURIDYLATE SYNTHASE RPUSD2"/>
    <property type="match status" value="1"/>
</dbReference>
<dbReference type="GO" id="GO:0016814">
    <property type="term" value="F:hydrolase activity, acting on carbon-nitrogen (but not peptide) bonds, in cyclic amidines"/>
    <property type="evidence" value="ECO:0007669"/>
    <property type="project" value="UniProtKB-ARBA"/>
</dbReference>
<evidence type="ECO:0000256" key="5">
    <source>
        <dbReference type="PROSITE-ProRule" id="PRU00182"/>
    </source>
</evidence>
<dbReference type="EMBL" id="KV454002">
    <property type="protein sequence ID" value="ODQ47778.1"/>
    <property type="molecule type" value="Genomic_DNA"/>
</dbReference>
<dbReference type="PROSITE" id="PS50889">
    <property type="entry name" value="S4"/>
    <property type="match status" value="1"/>
</dbReference>
<proteinExistence type="predicted"/>
<keyword evidence="5" id="KW-0694">RNA-binding</keyword>
<dbReference type="OrthoDB" id="424794at2759"/>
<evidence type="ECO:0000256" key="3">
    <source>
        <dbReference type="ARBA" id="ARBA00038944"/>
    </source>
</evidence>
<dbReference type="GO" id="GO:0003723">
    <property type="term" value="F:RNA binding"/>
    <property type="evidence" value="ECO:0007669"/>
    <property type="project" value="UniProtKB-KW"/>
</dbReference>
<evidence type="ECO:0000313" key="7">
    <source>
        <dbReference type="EMBL" id="ODQ47778.1"/>
    </source>
</evidence>
<dbReference type="SUPFAM" id="SSF55120">
    <property type="entry name" value="Pseudouridine synthase"/>
    <property type="match status" value="1"/>
</dbReference>
<dbReference type="PROSITE" id="PS51747">
    <property type="entry name" value="CYT_DCMP_DEAMINASES_2"/>
    <property type="match status" value="1"/>
</dbReference>
<dbReference type="InterPro" id="IPR050188">
    <property type="entry name" value="RluA_PseudoU_synthase"/>
</dbReference>
<dbReference type="RefSeq" id="XP_019018891.1">
    <property type="nucleotide sequence ID" value="XM_019164015.1"/>
</dbReference>
<dbReference type="InterPro" id="IPR006145">
    <property type="entry name" value="PsdUridine_synth_RsuA/RluA"/>
</dbReference>
<dbReference type="InterPro" id="IPR002125">
    <property type="entry name" value="CMP_dCMP_dom"/>
</dbReference>
<evidence type="ECO:0000256" key="2">
    <source>
        <dbReference type="ARBA" id="ARBA00036184"/>
    </source>
</evidence>
<protein>
    <recommendedName>
        <fullName evidence="3">tRNA pseudouridine(32) synthase</fullName>
        <ecNumber evidence="3">5.4.99.28</ecNumber>
    </recommendedName>
</protein>
<dbReference type="AlphaFoldDB" id="A0A1E3NPY6"/>
<dbReference type="GeneID" id="30180702"/>
<dbReference type="GO" id="GO:0031119">
    <property type="term" value="P:tRNA pseudouridine synthesis"/>
    <property type="evidence" value="ECO:0007669"/>
    <property type="project" value="UniProtKB-ARBA"/>
</dbReference>
<feature type="domain" description="CMP/dCMP-type deaminase" evidence="6">
    <location>
        <begin position="421"/>
        <end position="538"/>
    </location>
</feature>
<evidence type="ECO:0000256" key="1">
    <source>
        <dbReference type="ARBA" id="ARBA00023235"/>
    </source>
</evidence>
<dbReference type="InterPro" id="IPR016193">
    <property type="entry name" value="Cytidine_deaminase-like"/>
</dbReference>
<dbReference type="PROSITE" id="PS01129">
    <property type="entry name" value="PSI_RLU"/>
    <property type="match status" value="1"/>
</dbReference>
<dbReference type="FunFam" id="3.30.2350.10:FF:000017">
    <property type="entry name" value="Pseudouridine synthase"/>
    <property type="match status" value="1"/>
</dbReference>
<dbReference type="GO" id="GO:0019239">
    <property type="term" value="F:deaminase activity"/>
    <property type="evidence" value="ECO:0007669"/>
    <property type="project" value="UniProtKB-ARBA"/>
</dbReference>
<dbReference type="Gene3D" id="3.30.2350.10">
    <property type="entry name" value="Pseudouridine synthase"/>
    <property type="match status" value="1"/>
</dbReference>
<dbReference type="InterPro" id="IPR006225">
    <property type="entry name" value="PsdUridine_synth_RluC/D"/>
</dbReference>
<reference evidence="7 8" key="1">
    <citation type="journal article" date="2016" name="Proc. Natl. Acad. Sci. U.S.A.">
        <title>Comparative genomics of biotechnologically important yeasts.</title>
        <authorList>
            <person name="Riley R."/>
            <person name="Haridas S."/>
            <person name="Wolfe K.H."/>
            <person name="Lopes M.R."/>
            <person name="Hittinger C.T."/>
            <person name="Goeker M."/>
            <person name="Salamov A.A."/>
            <person name="Wisecaver J.H."/>
            <person name="Long T.M."/>
            <person name="Calvey C.H."/>
            <person name="Aerts A.L."/>
            <person name="Barry K.W."/>
            <person name="Choi C."/>
            <person name="Clum A."/>
            <person name="Coughlan A.Y."/>
            <person name="Deshpande S."/>
            <person name="Douglass A.P."/>
            <person name="Hanson S.J."/>
            <person name="Klenk H.-P."/>
            <person name="LaButti K.M."/>
            <person name="Lapidus A."/>
            <person name="Lindquist E.A."/>
            <person name="Lipzen A.M."/>
            <person name="Meier-Kolthoff J.P."/>
            <person name="Ohm R.A."/>
            <person name="Otillar R.P."/>
            <person name="Pangilinan J.L."/>
            <person name="Peng Y."/>
            <person name="Rokas A."/>
            <person name="Rosa C.A."/>
            <person name="Scheuner C."/>
            <person name="Sibirny A.A."/>
            <person name="Slot J.C."/>
            <person name="Stielow J.B."/>
            <person name="Sun H."/>
            <person name="Kurtzman C.P."/>
            <person name="Blackwell M."/>
            <person name="Grigoriev I.V."/>
            <person name="Jeffries T.W."/>
        </authorList>
    </citation>
    <scope>NUCLEOTIDE SEQUENCE [LARGE SCALE GENOMIC DNA]</scope>
    <source>
        <strain evidence="7 8">NRRL Y-2026</strain>
    </source>
</reference>
<dbReference type="FunFam" id="3.40.140.10:FF:000061">
    <property type="entry name" value="DRAP deaminase"/>
    <property type="match status" value="1"/>
</dbReference>
<comment type="catalytic activity">
    <reaction evidence="2">
        <text>uridine(32) in tRNA = pseudouridine(32) in tRNA</text>
        <dbReference type="Rhea" id="RHEA:42544"/>
        <dbReference type="Rhea" id="RHEA-COMP:10107"/>
        <dbReference type="Rhea" id="RHEA-COMP:10108"/>
        <dbReference type="ChEBI" id="CHEBI:65314"/>
        <dbReference type="ChEBI" id="CHEBI:65315"/>
        <dbReference type="EC" id="5.4.99.28"/>
    </reaction>
</comment>
<dbReference type="InterPro" id="IPR020103">
    <property type="entry name" value="PsdUridine_synth_cat_dom_sf"/>
</dbReference>
<dbReference type="EC" id="5.4.99.28" evidence="3"/>
<name>A0A1E3NPY6_9ASCO</name>
<dbReference type="Pfam" id="PF00849">
    <property type="entry name" value="PseudoU_synth_2"/>
    <property type="match status" value="1"/>
</dbReference>
<dbReference type="GO" id="GO:0000455">
    <property type="term" value="P:enzyme-directed rRNA pseudouridine synthesis"/>
    <property type="evidence" value="ECO:0007669"/>
    <property type="project" value="TreeGrafter"/>
</dbReference>
<dbReference type="Gene3D" id="3.40.140.10">
    <property type="entry name" value="Cytidine Deaminase, domain 2"/>
    <property type="match status" value="1"/>
</dbReference>
<evidence type="ECO:0000259" key="6">
    <source>
        <dbReference type="PROSITE" id="PS51747"/>
    </source>
</evidence>
<accession>A0A1E3NPY6</accession>
<dbReference type="STRING" id="763406.A0A1E3NPY6"/>
<keyword evidence="8" id="KW-1185">Reference proteome</keyword>
<dbReference type="Proteomes" id="UP000094455">
    <property type="component" value="Unassembled WGS sequence"/>
</dbReference>
<dbReference type="CDD" id="cd02557">
    <property type="entry name" value="PseudoU_synth_ScRIB2"/>
    <property type="match status" value="1"/>
</dbReference>
<evidence type="ECO:0000256" key="4">
    <source>
        <dbReference type="PIRSR" id="PIRSR606225-1"/>
    </source>
</evidence>
<dbReference type="PANTHER" id="PTHR21600">
    <property type="entry name" value="MITOCHONDRIAL RNA PSEUDOURIDINE SYNTHASE"/>
    <property type="match status" value="1"/>
</dbReference>
<dbReference type="GO" id="GO:0160151">
    <property type="term" value="F:tRNA pseudouridine(32) synthase activity"/>
    <property type="evidence" value="ECO:0007669"/>
    <property type="project" value="UniProtKB-EC"/>
</dbReference>
<dbReference type="SUPFAM" id="SSF53927">
    <property type="entry name" value="Cytidine deaminase-like"/>
    <property type="match status" value="1"/>
</dbReference>
<sequence length="577" mass="65334">MTEQWAETGMNESFKPMKKRGAVPLVDENGFKVRKVQDVAKHTPASGSDKTLKEEDENTRYIIDGKLRRTTPYFFTYMTYCKLRWRDRTLLDIFSNEFRLYPESYYIKALETGQVTLNGEKADKDAIIRNGDLICHRIHRHEPPVSSRPVKIVYQDEKIVAIDKPSGVPVHPTGRFRHNTVTYILKNEHGLVVHPCNRLDRLTSGLMFLGKTAKAAENMVDQIRNREVTKQYIAKVVGEFPIEETVVDKPVYTYDPRVSLNIVDEQKGKEAKTVFKRLSYDGENSIVLCKPYTGRTHQIRVHLQYLGHPIINDPIYSSPDIWGKNLGKDGEFDMAKVVGILEQVGKTLPTSSWLHRNSERAELGEMLNGEKCEVCGQDLYTDPDPNDLELYLHAYKYESKIDAEDENGWSYNTELPDWAQEHAKKYMGLAMEEARKSEPTPTAFCVGAVLVNGGSVLSTGYSRELPGNTHAEQCALEKYFTEHNTHKVPAGTELYTTMEPCSLRLSGNETCLNRVLKQDGNISSVFVGVMEPSTFVKNNVSYDKLTSAGINYIKVDGYDEEAVQIAARGHQLVNVST</sequence>
<dbReference type="InterPro" id="IPR006224">
    <property type="entry name" value="PsdUridine_synth_RluA-like_CS"/>
</dbReference>
<gene>
    <name evidence="7" type="ORF">PICMEDRAFT_71810</name>
</gene>
<organism evidence="7 8">
    <name type="scientific">Pichia membranifaciens NRRL Y-2026</name>
    <dbReference type="NCBI Taxonomy" id="763406"/>
    <lineage>
        <taxon>Eukaryota</taxon>
        <taxon>Fungi</taxon>
        <taxon>Dikarya</taxon>
        <taxon>Ascomycota</taxon>
        <taxon>Saccharomycotina</taxon>
        <taxon>Pichiomycetes</taxon>
        <taxon>Pichiales</taxon>
        <taxon>Pichiaceae</taxon>
        <taxon>Pichia</taxon>
    </lineage>
</organism>
<dbReference type="NCBIfam" id="TIGR00005">
    <property type="entry name" value="rluA_subfam"/>
    <property type="match status" value="1"/>
</dbReference>